<comment type="caution">
    <text evidence="4">The sequence shown here is derived from an EMBL/GenBank/DDBJ whole genome shotgun (WGS) entry which is preliminary data.</text>
</comment>
<dbReference type="AlphaFoldDB" id="A0A940X022"/>
<evidence type="ECO:0000259" key="3">
    <source>
        <dbReference type="Pfam" id="PF13511"/>
    </source>
</evidence>
<accession>A0A940X022</accession>
<feature type="compositionally biased region" description="Polar residues" evidence="1">
    <location>
        <begin position="117"/>
        <end position="130"/>
    </location>
</feature>
<feature type="region of interest" description="Disordered" evidence="1">
    <location>
        <begin position="34"/>
        <end position="67"/>
    </location>
</feature>
<reference evidence="4" key="1">
    <citation type="journal article" date="2016" name="Int. J. Syst. Evol. Microbiol.">
        <title>Pseudoxanthomonas helianthi sp. nov., isolated from roots of Jerusalem artichoke (Helianthus tuberosus).</title>
        <authorList>
            <person name="Kittiwongwattana C."/>
            <person name="Thawai C."/>
        </authorList>
    </citation>
    <scope>NUCLEOTIDE SEQUENCE</scope>
    <source>
        <strain evidence="4">110414</strain>
    </source>
</reference>
<reference evidence="4" key="2">
    <citation type="submission" date="2021-03" db="EMBL/GenBank/DDBJ databases">
        <authorList>
            <person name="Cao W."/>
        </authorList>
    </citation>
    <scope>NUCLEOTIDE SEQUENCE</scope>
    <source>
        <strain evidence="4">110414</strain>
    </source>
</reference>
<name>A0A940X022_9GAMM</name>
<feature type="compositionally biased region" description="Basic and acidic residues" evidence="1">
    <location>
        <begin position="92"/>
        <end position="110"/>
    </location>
</feature>
<proteinExistence type="predicted"/>
<dbReference type="EMBL" id="JAGKTC010000001">
    <property type="protein sequence ID" value="MBP3983122.1"/>
    <property type="molecule type" value="Genomic_DNA"/>
</dbReference>
<organism evidence="4 5">
    <name type="scientific">Pseudoxanthomonas helianthi</name>
    <dbReference type="NCBI Taxonomy" id="1453541"/>
    <lineage>
        <taxon>Bacteria</taxon>
        <taxon>Pseudomonadati</taxon>
        <taxon>Pseudomonadota</taxon>
        <taxon>Gammaproteobacteria</taxon>
        <taxon>Lysobacterales</taxon>
        <taxon>Lysobacteraceae</taxon>
        <taxon>Pseudoxanthomonas</taxon>
    </lineage>
</organism>
<gene>
    <name evidence="4" type="ORF">J5837_01690</name>
</gene>
<feature type="region of interest" description="Disordered" evidence="1">
    <location>
        <begin position="83"/>
        <end position="130"/>
    </location>
</feature>
<feature type="domain" description="DUF4124" evidence="3">
    <location>
        <begin position="12"/>
        <end position="66"/>
    </location>
</feature>
<feature type="signal peptide" evidence="2">
    <location>
        <begin position="1"/>
        <end position="21"/>
    </location>
</feature>
<evidence type="ECO:0000256" key="1">
    <source>
        <dbReference type="SAM" id="MobiDB-lite"/>
    </source>
</evidence>
<dbReference type="Pfam" id="PF13511">
    <property type="entry name" value="DUF4124"/>
    <property type="match status" value="1"/>
</dbReference>
<feature type="compositionally biased region" description="Low complexity" evidence="1">
    <location>
        <begin position="57"/>
        <end position="67"/>
    </location>
</feature>
<dbReference type="RefSeq" id="WP_210534987.1">
    <property type="nucleotide sequence ID" value="NZ_JAGKTC010000001.1"/>
</dbReference>
<keyword evidence="2" id="KW-0732">Signal</keyword>
<evidence type="ECO:0000313" key="4">
    <source>
        <dbReference type="EMBL" id="MBP3983122.1"/>
    </source>
</evidence>
<evidence type="ECO:0000256" key="2">
    <source>
        <dbReference type="SAM" id="SignalP"/>
    </source>
</evidence>
<evidence type="ECO:0000313" key="5">
    <source>
        <dbReference type="Proteomes" id="UP000673447"/>
    </source>
</evidence>
<keyword evidence="5" id="KW-1185">Reference proteome</keyword>
<feature type="chain" id="PRO_5037828384" evidence="2">
    <location>
        <begin position="22"/>
        <end position="130"/>
    </location>
</feature>
<dbReference type="Proteomes" id="UP000673447">
    <property type="component" value="Unassembled WGS sequence"/>
</dbReference>
<dbReference type="InterPro" id="IPR025392">
    <property type="entry name" value="DUF4124"/>
</dbReference>
<sequence>MRHLPLCCSLALALAALPGAAQERVYQWKDANGVTHYSQNPPAGRAYQERRIDGSDPAVPAKPAAAAESADCAQARANLKLLDGNNPSLLMDSDKDGKPDKPLDEAERTRQRGLAQQWIQRQCTPTAAGS</sequence>
<protein>
    <submittedName>
        <fullName evidence="4">DUF4124 domain-containing protein</fullName>
    </submittedName>
</protein>